<protein>
    <submittedName>
        <fullName evidence="3">Cell division protein ZapE</fullName>
    </submittedName>
</protein>
<dbReference type="RefSeq" id="WP_187784093.1">
    <property type="nucleotide sequence ID" value="NZ_JACTVA010000011.1"/>
</dbReference>
<sequence length="395" mass="44034">MDGPITPAEAQRLPTTAEGPLPAYRARVAAGVLRADSAQELAAETLQDLWRRLRGYEPRQEEPDKPGGGFMSRFFRRKPVDEAPGNAPQGLYMVGEVGRGKSMLMDLFFDCADVPRKRRIHFHQFMQECHARIHAWRKQNGHDADPIPPLADSIADDAALLCFDEFQVHDITDAMILGRLFEALFAKGVVMVATSNTAPADLFKGKPGRDAFLPFIHLIQQKVAVLYLQSAQDYRRDRIHGLPTWHVPADGRAERALDNAFYELTGQRHGQPKTLAVLGRQIEVPQAVGGVARADFDALCGKPLGPADYLAFSTHYHTLVLDGVPRLGPDNFDRARRFITLVDTLYEHRCKLVASAAAVPDQLYEQGENAAMFQRTASRLMEMQSQDYLGLPHLT</sequence>
<name>A0ABR7RLB2_9PROT</name>
<keyword evidence="4" id="KW-1185">Reference proteome</keyword>
<keyword evidence="3" id="KW-0131">Cell cycle</keyword>
<keyword evidence="3" id="KW-0132">Cell division</keyword>
<evidence type="ECO:0000256" key="1">
    <source>
        <dbReference type="ARBA" id="ARBA00022741"/>
    </source>
</evidence>
<evidence type="ECO:0000256" key="2">
    <source>
        <dbReference type="ARBA" id="ARBA00022840"/>
    </source>
</evidence>
<dbReference type="PANTHER" id="PTHR12169:SF6">
    <property type="entry name" value="AFG1-LIKE ATPASE"/>
    <property type="match status" value="1"/>
</dbReference>
<evidence type="ECO:0000313" key="4">
    <source>
        <dbReference type="Proteomes" id="UP000626026"/>
    </source>
</evidence>
<dbReference type="NCBIfam" id="NF040713">
    <property type="entry name" value="ZapE"/>
    <property type="match status" value="1"/>
</dbReference>
<dbReference type="Pfam" id="PF03969">
    <property type="entry name" value="AFG1_ATPase"/>
    <property type="match status" value="1"/>
</dbReference>
<dbReference type="Proteomes" id="UP000626026">
    <property type="component" value="Unassembled WGS sequence"/>
</dbReference>
<dbReference type="PANTHER" id="PTHR12169">
    <property type="entry name" value="ATPASE N2B"/>
    <property type="match status" value="1"/>
</dbReference>
<dbReference type="EMBL" id="JACTVA010000011">
    <property type="protein sequence ID" value="MBC9206922.1"/>
    <property type="molecule type" value="Genomic_DNA"/>
</dbReference>
<keyword evidence="1" id="KW-0547">Nucleotide-binding</keyword>
<reference evidence="3 4" key="1">
    <citation type="journal article" date="2013" name="Int. J. Syst. Evol. Microbiol.">
        <title>Roseomonas aerophila sp. nov., isolated from air.</title>
        <authorList>
            <person name="Kim S.J."/>
            <person name="Weon H.Y."/>
            <person name="Ahn J.H."/>
            <person name="Hong S.B."/>
            <person name="Seok S.J."/>
            <person name="Whang K.S."/>
            <person name="Kwon S.W."/>
        </authorList>
    </citation>
    <scope>NUCLEOTIDE SEQUENCE [LARGE SCALE GENOMIC DNA]</scope>
    <source>
        <strain evidence="3 4">NBRC 108923</strain>
    </source>
</reference>
<comment type="caution">
    <text evidence="3">The sequence shown here is derived from an EMBL/GenBank/DDBJ whole genome shotgun (WGS) entry which is preliminary data.</text>
</comment>
<dbReference type="InterPro" id="IPR005654">
    <property type="entry name" value="ATPase_AFG1-like"/>
</dbReference>
<gene>
    <name evidence="3" type="ORF">IBL26_08760</name>
</gene>
<accession>A0ABR7RLB2</accession>
<proteinExistence type="predicted"/>
<dbReference type="GO" id="GO:0051301">
    <property type="term" value="P:cell division"/>
    <property type="evidence" value="ECO:0007669"/>
    <property type="project" value="UniProtKB-KW"/>
</dbReference>
<organism evidence="3 4">
    <name type="scientific">Teichococcus aerophilus</name>
    <dbReference type="NCBI Taxonomy" id="1224513"/>
    <lineage>
        <taxon>Bacteria</taxon>
        <taxon>Pseudomonadati</taxon>
        <taxon>Pseudomonadota</taxon>
        <taxon>Alphaproteobacteria</taxon>
        <taxon>Acetobacterales</taxon>
        <taxon>Roseomonadaceae</taxon>
        <taxon>Roseomonas</taxon>
    </lineage>
</organism>
<keyword evidence="2" id="KW-0067">ATP-binding</keyword>
<dbReference type="SUPFAM" id="SSF52540">
    <property type="entry name" value="P-loop containing nucleoside triphosphate hydrolases"/>
    <property type="match status" value="1"/>
</dbReference>
<dbReference type="InterPro" id="IPR027417">
    <property type="entry name" value="P-loop_NTPase"/>
</dbReference>
<dbReference type="Gene3D" id="3.40.50.300">
    <property type="entry name" value="P-loop containing nucleotide triphosphate hydrolases"/>
    <property type="match status" value="1"/>
</dbReference>
<evidence type="ECO:0000313" key="3">
    <source>
        <dbReference type="EMBL" id="MBC9206922.1"/>
    </source>
</evidence>